<evidence type="ECO:0008006" key="2">
    <source>
        <dbReference type="Google" id="ProtNLM"/>
    </source>
</evidence>
<reference evidence="1" key="1">
    <citation type="submission" date="2012-05" db="EMBL/GenBank/DDBJ databases">
        <authorList>
            <person name="Krishnakumar V."/>
            <person name="Cheung F."/>
            <person name="Xiao Y."/>
            <person name="Chan A."/>
            <person name="Moskal W.A."/>
            <person name="Town C.D."/>
        </authorList>
    </citation>
    <scope>NUCLEOTIDE SEQUENCE</scope>
</reference>
<evidence type="ECO:0000313" key="1">
    <source>
        <dbReference type="EMBL" id="AFK38462.1"/>
    </source>
</evidence>
<accession>I3SDX0</accession>
<name>I3SDX0_LOTJA</name>
<organism evidence="1">
    <name type="scientific">Lotus japonicus</name>
    <name type="common">Lotus corniculatus var. japonicus</name>
    <dbReference type="NCBI Taxonomy" id="34305"/>
    <lineage>
        <taxon>Eukaryota</taxon>
        <taxon>Viridiplantae</taxon>
        <taxon>Streptophyta</taxon>
        <taxon>Embryophyta</taxon>
        <taxon>Tracheophyta</taxon>
        <taxon>Spermatophyta</taxon>
        <taxon>Magnoliopsida</taxon>
        <taxon>eudicotyledons</taxon>
        <taxon>Gunneridae</taxon>
        <taxon>Pentapetalae</taxon>
        <taxon>rosids</taxon>
        <taxon>fabids</taxon>
        <taxon>Fabales</taxon>
        <taxon>Fabaceae</taxon>
        <taxon>Papilionoideae</taxon>
        <taxon>50 kb inversion clade</taxon>
        <taxon>NPAAA clade</taxon>
        <taxon>Hologalegina</taxon>
        <taxon>robinioid clade</taxon>
        <taxon>Loteae</taxon>
        <taxon>Lotus</taxon>
    </lineage>
</organism>
<protein>
    <recommendedName>
        <fullName evidence="2">Copia protein</fullName>
    </recommendedName>
</protein>
<dbReference type="OMA" id="TSTKHME"/>
<dbReference type="EMBL" id="BT138667">
    <property type="protein sequence ID" value="AFK38462.1"/>
    <property type="molecule type" value="mRNA"/>
</dbReference>
<dbReference type="AlphaFoldDB" id="I3SDX0"/>
<proteinExistence type="evidence at transcript level"/>
<sequence>MFFTPKTKHLELDLHFVREKVLSKSLKVCHIPADLQTTNGLTKPLTSLKFIDLRTKLKSV</sequence>